<comment type="caution">
    <text evidence="2">The sequence shown here is derived from an EMBL/GenBank/DDBJ whole genome shotgun (WGS) entry which is preliminary data.</text>
</comment>
<sequence length="123" mass="14034">MDKIELDERLALLQETEVITDKAVTVTVRTFERLARLLAKEDIVQGEMLFTHLSSAITRLERGEEIVGPSPEVLQQVKAAGYSDRTECEIAFIEQQYGNPLPDEEKNYLHLHYATVFQLNEGK</sequence>
<accession>A0A8J3E1W9</accession>
<dbReference type="Pfam" id="PF00874">
    <property type="entry name" value="PRD"/>
    <property type="match status" value="1"/>
</dbReference>
<reference evidence="2" key="1">
    <citation type="journal article" date="2014" name="Int. J. Syst. Evol. Microbiol.">
        <title>Complete genome sequence of Corynebacterium casei LMG S-19264T (=DSM 44701T), isolated from a smear-ripened cheese.</title>
        <authorList>
            <consortium name="US DOE Joint Genome Institute (JGI-PGF)"/>
            <person name="Walter F."/>
            <person name="Albersmeier A."/>
            <person name="Kalinowski J."/>
            <person name="Ruckert C."/>
        </authorList>
    </citation>
    <scope>NUCLEOTIDE SEQUENCE</scope>
    <source>
        <strain evidence="2">CGMCC 1.15371</strain>
    </source>
</reference>
<dbReference type="SUPFAM" id="SSF63520">
    <property type="entry name" value="PTS-regulatory domain, PRD"/>
    <property type="match status" value="1"/>
</dbReference>
<organism evidence="2 3">
    <name type="scientific">Pullulanibacillus camelliae</name>
    <dbReference type="NCBI Taxonomy" id="1707096"/>
    <lineage>
        <taxon>Bacteria</taxon>
        <taxon>Bacillati</taxon>
        <taxon>Bacillota</taxon>
        <taxon>Bacilli</taxon>
        <taxon>Bacillales</taxon>
        <taxon>Sporolactobacillaceae</taxon>
        <taxon>Pullulanibacillus</taxon>
    </lineage>
</organism>
<keyword evidence="3" id="KW-1185">Reference proteome</keyword>
<dbReference type="RefSeq" id="WP_188698578.1">
    <property type="nucleotide sequence ID" value="NZ_BMIR01000029.1"/>
</dbReference>
<dbReference type="AlphaFoldDB" id="A0A8J3E1W9"/>
<reference evidence="2" key="2">
    <citation type="submission" date="2020-09" db="EMBL/GenBank/DDBJ databases">
        <authorList>
            <person name="Sun Q."/>
            <person name="Zhou Y."/>
        </authorList>
    </citation>
    <scope>NUCLEOTIDE SEQUENCE</scope>
    <source>
        <strain evidence="2">CGMCC 1.15371</strain>
    </source>
</reference>
<dbReference type="InterPro" id="IPR036634">
    <property type="entry name" value="PRD_sf"/>
</dbReference>
<evidence type="ECO:0000313" key="3">
    <source>
        <dbReference type="Proteomes" id="UP000628775"/>
    </source>
</evidence>
<feature type="domain" description="PRD" evidence="1">
    <location>
        <begin position="14"/>
        <end position="123"/>
    </location>
</feature>
<dbReference type="EMBL" id="BMIR01000029">
    <property type="protein sequence ID" value="GGE55320.1"/>
    <property type="molecule type" value="Genomic_DNA"/>
</dbReference>
<dbReference type="InterPro" id="IPR011608">
    <property type="entry name" value="PRD"/>
</dbReference>
<evidence type="ECO:0000313" key="2">
    <source>
        <dbReference type="EMBL" id="GGE55320.1"/>
    </source>
</evidence>
<evidence type="ECO:0000259" key="1">
    <source>
        <dbReference type="PROSITE" id="PS51372"/>
    </source>
</evidence>
<gene>
    <name evidence="2" type="ORF">GCM10011391_37930</name>
</gene>
<dbReference type="Proteomes" id="UP000628775">
    <property type="component" value="Unassembled WGS sequence"/>
</dbReference>
<protein>
    <recommendedName>
        <fullName evidence="1">PRD domain-containing protein</fullName>
    </recommendedName>
</protein>
<dbReference type="PROSITE" id="PS51372">
    <property type="entry name" value="PRD_2"/>
    <property type="match status" value="1"/>
</dbReference>
<name>A0A8J3E1W9_9BACL</name>
<proteinExistence type="predicted"/>
<dbReference type="GO" id="GO:0006355">
    <property type="term" value="P:regulation of DNA-templated transcription"/>
    <property type="evidence" value="ECO:0007669"/>
    <property type="project" value="InterPro"/>
</dbReference>
<dbReference type="Gene3D" id="1.10.1790.10">
    <property type="entry name" value="PRD domain"/>
    <property type="match status" value="1"/>
</dbReference>